<name>A0ABT8BRX1_9VIBR</name>
<keyword evidence="2" id="KW-0966">Cell projection</keyword>
<keyword evidence="2" id="KW-0282">Flagellum</keyword>
<accession>A0ABT8BRX1</accession>
<gene>
    <name evidence="2" type="ORF">QWZ16_06995</name>
</gene>
<keyword evidence="3" id="KW-1185">Reference proteome</keyword>
<dbReference type="Proteomes" id="UP001238540">
    <property type="component" value="Unassembled WGS sequence"/>
</dbReference>
<dbReference type="EMBL" id="JAUFQC010000001">
    <property type="protein sequence ID" value="MDN3609448.1"/>
    <property type="molecule type" value="Genomic_DNA"/>
</dbReference>
<sequence>MVMSTVEVRPHNVRLTGHDKSSITPQRSSDPDTGLGQYRSVAKTSTPATYSLSGVLLTQGQQNATSVQIGTKSLQVIGGELVKIKQGLTRAMNAGKNQHPSLKEGLSSAKINIERTLESAQFEGKKVLDNQLRLKLDQADIRRFSISGLNVERLKDKAEQIRLDFPQGQSVMIQFDGQSDGKKTVKMLDRNLIPLGLRASLSEDGTIVFESSEKAYLQMQKKVMVTGEGHRFPAGQSNAMTLKPEPEGISELSFDLGSRDGIKKTIATVNQHLRQVQSGLEQAKGIGSQLNAQMRIIHSQTSLISASQVGDKLKALDESEHQFSSVFQALNAQANVRRHSVVALLR</sequence>
<reference evidence="3" key="1">
    <citation type="journal article" date="2019" name="Int. J. Syst. Evol. Microbiol.">
        <title>The Global Catalogue of Microorganisms (GCM) 10K type strain sequencing project: providing services to taxonomists for standard genome sequencing and annotation.</title>
        <authorList>
            <consortium name="The Broad Institute Genomics Platform"/>
            <consortium name="The Broad Institute Genome Sequencing Center for Infectious Disease"/>
            <person name="Wu L."/>
            <person name="Ma J."/>
        </authorList>
    </citation>
    <scope>NUCLEOTIDE SEQUENCE [LARGE SCALE GENOMIC DNA]</scope>
    <source>
        <strain evidence="3">CECT 7398</strain>
    </source>
</reference>
<feature type="region of interest" description="Disordered" evidence="1">
    <location>
        <begin position="1"/>
        <end position="36"/>
    </location>
</feature>
<dbReference type="RefSeq" id="WP_076587466.1">
    <property type="nucleotide sequence ID" value="NZ_JABEYA020000002.1"/>
</dbReference>
<evidence type="ECO:0000313" key="3">
    <source>
        <dbReference type="Proteomes" id="UP001238540"/>
    </source>
</evidence>
<evidence type="ECO:0000313" key="2">
    <source>
        <dbReference type="EMBL" id="MDN3609448.1"/>
    </source>
</evidence>
<comment type="caution">
    <text evidence="2">The sequence shown here is derived from an EMBL/GenBank/DDBJ whole genome shotgun (WGS) entry which is preliminary data.</text>
</comment>
<proteinExistence type="predicted"/>
<protein>
    <submittedName>
        <fullName evidence="2">Flagellin</fullName>
    </submittedName>
</protein>
<organism evidence="2 3">
    <name type="scientific">Vibrio ostreicida</name>
    <dbReference type="NCBI Taxonomy" id="526588"/>
    <lineage>
        <taxon>Bacteria</taxon>
        <taxon>Pseudomonadati</taxon>
        <taxon>Pseudomonadota</taxon>
        <taxon>Gammaproteobacteria</taxon>
        <taxon>Vibrionales</taxon>
        <taxon>Vibrionaceae</taxon>
        <taxon>Vibrio</taxon>
    </lineage>
</organism>
<keyword evidence="2" id="KW-0969">Cilium</keyword>
<evidence type="ECO:0000256" key="1">
    <source>
        <dbReference type="SAM" id="MobiDB-lite"/>
    </source>
</evidence>